<dbReference type="GO" id="GO:0016740">
    <property type="term" value="F:transferase activity"/>
    <property type="evidence" value="ECO:0007669"/>
    <property type="project" value="UniProtKB-KW"/>
</dbReference>
<accession>A0A9N7NAI4</accession>
<reference evidence="1" key="1">
    <citation type="submission" date="2019-12" db="EMBL/GenBank/DDBJ databases">
        <authorList>
            <person name="Scholes J."/>
        </authorList>
    </citation>
    <scope>NUCLEOTIDE SEQUENCE</scope>
</reference>
<keyword evidence="1" id="KW-0808">Transferase</keyword>
<dbReference type="EMBL" id="CACSLK010027624">
    <property type="protein sequence ID" value="CAA0826863.1"/>
    <property type="molecule type" value="Genomic_DNA"/>
</dbReference>
<gene>
    <name evidence="1" type="ORF">SHERM_02057</name>
</gene>
<sequence length="155" mass="17255">MSKRTGADQVWRELLSARFHGYFFSLNLKEWLLLNLQNELQVHVEGCETLFGVTAWKIWSGRNAVLFADSAFVVPQKVKEVDKMVSSIDMAVSVEKRLGGLGVGRQLFWIAWSVPLSGWVKLNTDGSLIKSTGMASAGGLVKPRNIVDRYTLLVA</sequence>
<name>A0A9N7NAI4_STRHE</name>
<organism evidence="1 2">
    <name type="scientific">Striga hermonthica</name>
    <name type="common">Purple witchweed</name>
    <name type="synonym">Buchnera hermonthica</name>
    <dbReference type="NCBI Taxonomy" id="68872"/>
    <lineage>
        <taxon>Eukaryota</taxon>
        <taxon>Viridiplantae</taxon>
        <taxon>Streptophyta</taxon>
        <taxon>Embryophyta</taxon>
        <taxon>Tracheophyta</taxon>
        <taxon>Spermatophyta</taxon>
        <taxon>Magnoliopsida</taxon>
        <taxon>eudicotyledons</taxon>
        <taxon>Gunneridae</taxon>
        <taxon>Pentapetalae</taxon>
        <taxon>asterids</taxon>
        <taxon>lamiids</taxon>
        <taxon>Lamiales</taxon>
        <taxon>Orobanchaceae</taxon>
        <taxon>Buchnereae</taxon>
        <taxon>Striga</taxon>
    </lineage>
</organism>
<evidence type="ECO:0000313" key="2">
    <source>
        <dbReference type="Proteomes" id="UP001153555"/>
    </source>
</evidence>
<dbReference type="OrthoDB" id="10527570at2759"/>
<evidence type="ECO:0000313" key="1">
    <source>
        <dbReference type="EMBL" id="CAA0826863.1"/>
    </source>
</evidence>
<dbReference type="AlphaFoldDB" id="A0A9N7NAI4"/>
<protein>
    <submittedName>
        <fullName evidence="1">Polynucleotidyl transferase- ribonuclease H-like superfamily protein</fullName>
    </submittedName>
</protein>
<proteinExistence type="predicted"/>
<comment type="caution">
    <text evidence="1">The sequence shown here is derived from an EMBL/GenBank/DDBJ whole genome shotgun (WGS) entry which is preliminary data.</text>
</comment>
<dbReference type="Proteomes" id="UP001153555">
    <property type="component" value="Unassembled WGS sequence"/>
</dbReference>
<keyword evidence="2" id="KW-1185">Reference proteome</keyword>